<reference evidence="5 6" key="1">
    <citation type="journal article" date="2014" name="Genome Announc.">
        <title>Draft genome sequence of Sclerotinia borealis, a psychrophilic plant pathogenic fungus.</title>
        <authorList>
            <person name="Mardanov A.V."/>
            <person name="Beletsky A.V."/>
            <person name="Kadnikov V.V."/>
            <person name="Ignatov A.N."/>
            <person name="Ravin N.V."/>
        </authorList>
    </citation>
    <scope>NUCLEOTIDE SEQUENCE [LARGE SCALE GENOMIC DNA]</scope>
    <source>
        <strain evidence="6">F-4157</strain>
    </source>
</reference>
<name>W9C833_SCLBF</name>
<keyword evidence="4" id="KW-1133">Transmembrane helix</keyword>
<keyword evidence="6" id="KW-1185">Reference proteome</keyword>
<organism evidence="5 6">
    <name type="scientific">Sclerotinia borealis (strain F-4128)</name>
    <dbReference type="NCBI Taxonomy" id="1432307"/>
    <lineage>
        <taxon>Eukaryota</taxon>
        <taxon>Fungi</taxon>
        <taxon>Dikarya</taxon>
        <taxon>Ascomycota</taxon>
        <taxon>Pezizomycotina</taxon>
        <taxon>Leotiomycetes</taxon>
        <taxon>Helotiales</taxon>
        <taxon>Sclerotiniaceae</taxon>
        <taxon>Sclerotinia</taxon>
    </lineage>
</organism>
<feature type="compositionally biased region" description="Basic and acidic residues" evidence="3">
    <location>
        <begin position="114"/>
        <end position="125"/>
    </location>
</feature>
<feature type="transmembrane region" description="Helical" evidence="4">
    <location>
        <begin position="12"/>
        <end position="33"/>
    </location>
</feature>
<dbReference type="EMBL" id="AYSA01000443">
    <property type="protein sequence ID" value="ESZ91948.1"/>
    <property type="molecule type" value="Genomic_DNA"/>
</dbReference>
<accession>W9C833</accession>
<keyword evidence="4" id="KW-0472">Membrane</keyword>
<dbReference type="PANTHER" id="PTHR33365:SF4">
    <property type="entry name" value="CYCLOCHLOROTINE BIOSYNTHESIS PROTEIN O"/>
    <property type="match status" value="1"/>
</dbReference>
<dbReference type="PANTHER" id="PTHR33365">
    <property type="entry name" value="YALI0B05434P"/>
    <property type="match status" value="1"/>
</dbReference>
<evidence type="ECO:0000313" key="6">
    <source>
        <dbReference type="Proteomes" id="UP000019487"/>
    </source>
</evidence>
<dbReference type="Proteomes" id="UP000019487">
    <property type="component" value="Unassembled WGS sequence"/>
</dbReference>
<comment type="pathway">
    <text evidence="1">Mycotoxin biosynthesis.</text>
</comment>
<dbReference type="STRING" id="1432307.W9C833"/>
<gene>
    <name evidence="5" type="ORF">SBOR_7657</name>
</gene>
<dbReference type="HOGENOM" id="CLU_042941_5_0_1"/>
<protein>
    <submittedName>
        <fullName evidence="5">Uncharacterized protein</fullName>
    </submittedName>
</protein>
<keyword evidence="4" id="KW-0812">Transmembrane</keyword>
<evidence type="ECO:0000256" key="4">
    <source>
        <dbReference type="SAM" id="Phobius"/>
    </source>
</evidence>
<proteinExistence type="inferred from homology"/>
<dbReference type="InterPro" id="IPR021765">
    <property type="entry name" value="UstYa-like"/>
</dbReference>
<dbReference type="Pfam" id="PF11807">
    <property type="entry name" value="UstYa"/>
    <property type="match status" value="1"/>
</dbReference>
<sequence>MLTGRSNKQYSSSIFLSFLFITIIIISTLIYFLQSFRSLLSPSDSYSHSHSQPSSSSSPLPESLNLLAPSTTSVLFSEHPAYENLSRVHDGLWDDLLPENGGFLRRIGGEEEGAGDKGENGDEEGNKQMRKLKYGITMFHSLHCLGIMRGGVQELFREMGELRGEVEGEGMDMGKRGKEKEKRGAGHDFGHMEHGDPLHWLHCFDYLRQTILCTADGTLEPPKINLRGKENVDGMMERQCKDPEELWRLSVESFEEDD</sequence>
<dbReference type="AlphaFoldDB" id="W9C833"/>
<comment type="similarity">
    <text evidence="2">Belongs to the ustYa family.</text>
</comment>
<evidence type="ECO:0000313" key="5">
    <source>
        <dbReference type="EMBL" id="ESZ91948.1"/>
    </source>
</evidence>
<comment type="caution">
    <text evidence="5">The sequence shown here is derived from an EMBL/GenBank/DDBJ whole genome shotgun (WGS) entry which is preliminary data.</text>
</comment>
<evidence type="ECO:0000256" key="2">
    <source>
        <dbReference type="ARBA" id="ARBA00035112"/>
    </source>
</evidence>
<dbReference type="GO" id="GO:0043386">
    <property type="term" value="P:mycotoxin biosynthetic process"/>
    <property type="evidence" value="ECO:0007669"/>
    <property type="project" value="InterPro"/>
</dbReference>
<evidence type="ECO:0000256" key="3">
    <source>
        <dbReference type="SAM" id="MobiDB-lite"/>
    </source>
</evidence>
<dbReference type="OrthoDB" id="3687641at2759"/>
<feature type="region of interest" description="Disordered" evidence="3">
    <location>
        <begin position="104"/>
        <end position="125"/>
    </location>
</feature>
<evidence type="ECO:0000256" key="1">
    <source>
        <dbReference type="ARBA" id="ARBA00004685"/>
    </source>
</evidence>